<organism evidence="2 3">
    <name type="scientific">Tilletia indica</name>
    <dbReference type="NCBI Taxonomy" id="43049"/>
    <lineage>
        <taxon>Eukaryota</taxon>
        <taxon>Fungi</taxon>
        <taxon>Dikarya</taxon>
        <taxon>Basidiomycota</taxon>
        <taxon>Ustilaginomycotina</taxon>
        <taxon>Exobasidiomycetes</taxon>
        <taxon>Tilletiales</taxon>
        <taxon>Tilletiaceae</taxon>
        <taxon>Tilletia</taxon>
    </lineage>
</organism>
<dbReference type="EMBL" id="LWDF02002170">
    <property type="protein sequence ID" value="KAE8236545.1"/>
    <property type="molecule type" value="Genomic_DNA"/>
</dbReference>
<gene>
    <name evidence="2" type="ORF">A4X13_0g9117</name>
</gene>
<accession>A0A8T8SBE7</accession>
<feature type="region of interest" description="Disordered" evidence="1">
    <location>
        <begin position="33"/>
        <end position="125"/>
    </location>
</feature>
<evidence type="ECO:0000256" key="1">
    <source>
        <dbReference type="SAM" id="MobiDB-lite"/>
    </source>
</evidence>
<feature type="compositionally biased region" description="Polar residues" evidence="1">
    <location>
        <begin position="113"/>
        <end position="125"/>
    </location>
</feature>
<reference evidence="2" key="1">
    <citation type="submission" date="2016-04" db="EMBL/GenBank/DDBJ databases">
        <authorList>
            <person name="Nguyen H.D."/>
            <person name="Samba Siva P."/>
            <person name="Cullis J."/>
            <person name="Levesque C.A."/>
            <person name="Hambleton S."/>
        </authorList>
    </citation>
    <scope>NUCLEOTIDE SEQUENCE</scope>
    <source>
        <strain evidence="2">DAOMC 236416</strain>
    </source>
</reference>
<dbReference type="AlphaFoldDB" id="A0A8T8SBE7"/>
<keyword evidence="3" id="KW-1185">Reference proteome</keyword>
<sequence>MTDPARASATTPSRETTNTTILLRAVLQDARHLGREGGTVQTRTTRTAGTVGGDWELKTHSLRSGRQDHGLRCFGDGSTATSRPEGSLLGAEQCDPDGDGQNLASKAPFPGQSGKTNGQQAHRNT</sequence>
<evidence type="ECO:0000313" key="2">
    <source>
        <dbReference type="EMBL" id="KAE8236545.1"/>
    </source>
</evidence>
<feature type="compositionally biased region" description="Basic and acidic residues" evidence="1">
    <location>
        <begin position="55"/>
        <end position="71"/>
    </location>
</feature>
<dbReference type="Proteomes" id="UP000077521">
    <property type="component" value="Unassembled WGS sequence"/>
</dbReference>
<reference evidence="2" key="2">
    <citation type="journal article" date="2019" name="IMA Fungus">
        <title>Genome sequencing and comparison of five Tilletia species to identify candidate genes for the detection of regulated species infecting wheat.</title>
        <authorList>
            <person name="Nguyen H.D.T."/>
            <person name="Sultana T."/>
            <person name="Kesanakurti P."/>
            <person name="Hambleton S."/>
        </authorList>
    </citation>
    <scope>NUCLEOTIDE SEQUENCE</scope>
    <source>
        <strain evidence="2">DAOMC 236416</strain>
    </source>
</reference>
<name>A0A8T8SBE7_9BASI</name>
<proteinExistence type="predicted"/>
<feature type="compositionally biased region" description="Low complexity" evidence="1">
    <location>
        <begin position="38"/>
        <end position="49"/>
    </location>
</feature>
<evidence type="ECO:0000313" key="3">
    <source>
        <dbReference type="Proteomes" id="UP000077521"/>
    </source>
</evidence>
<comment type="caution">
    <text evidence="2">The sequence shown here is derived from an EMBL/GenBank/DDBJ whole genome shotgun (WGS) entry which is preliminary data.</text>
</comment>
<protein>
    <submittedName>
        <fullName evidence="2">Uncharacterized protein</fullName>
    </submittedName>
</protein>